<dbReference type="GO" id="GO:0005886">
    <property type="term" value="C:plasma membrane"/>
    <property type="evidence" value="ECO:0007669"/>
    <property type="project" value="UniProtKB-SubCell"/>
</dbReference>
<evidence type="ECO:0000256" key="5">
    <source>
        <dbReference type="ARBA" id="ARBA00022989"/>
    </source>
</evidence>
<evidence type="ECO:0000256" key="6">
    <source>
        <dbReference type="ARBA" id="ARBA00023136"/>
    </source>
</evidence>
<dbReference type="InterPro" id="IPR035906">
    <property type="entry name" value="MetI-like_sf"/>
</dbReference>
<dbReference type="Gene3D" id="1.10.3720.10">
    <property type="entry name" value="MetI-like"/>
    <property type="match status" value="1"/>
</dbReference>
<evidence type="ECO:0000259" key="9">
    <source>
        <dbReference type="PROSITE" id="PS50928"/>
    </source>
</evidence>
<dbReference type="PANTHER" id="PTHR30193:SF37">
    <property type="entry name" value="INNER MEMBRANE ABC TRANSPORTER PERMEASE PROTEIN YCJO"/>
    <property type="match status" value="1"/>
</dbReference>
<feature type="transmembrane region" description="Helical" evidence="7">
    <location>
        <begin position="102"/>
        <end position="127"/>
    </location>
</feature>
<comment type="similarity">
    <text evidence="7">Belongs to the binding-protein-dependent transport system permease family.</text>
</comment>
<dbReference type="Proteomes" id="UP000321723">
    <property type="component" value="Unassembled WGS sequence"/>
</dbReference>
<feature type="transmembrane region" description="Helical" evidence="7">
    <location>
        <begin position="295"/>
        <end position="316"/>
    </location>
</feature>
<name>A0A511F9C5_9CELL</name>
<keyword evidence="3" id="KW-1003">Cell membrane</keyword>
<dbReference type="SUPFAM" id="SSF161098">
    <property type="entry name" value="MetI-like"/>
    <property type="match status" value="1"/>
</dbReference>
<dbReference type="OrthoDB" id="9805974at2"/>
<dbReference type="Proteomes" id="UP000564629">
    <property type="component" value="Unassembled WGS sequence"/>
</dbReference>
<proteinExistence type="inferred from homology"/>
<protein>
    <submittedName>
        <fullName evidence="11">Raffinose/stachyose/melibiose transport system permease protein</fullName>
    </submittedName>
    <submittedName>
        <fullName evidence="10">Sugar ABC transporter permease</fullName>
    </submittedName>
</protein>
<evidence type="ECO:0000313" key="10">
    <source>
        <dbReference type="EMBL" id="GEL45881.1"/>
    </source>
</evidence>
<reference evidence="10 12" key="1">
    <citation type="submission" date="2019-07" db="EMBL/GenBank/DDBJ databases">
        <title>Whole genome shotgun sequence of Cellulomonas hominis NBRC 16055.</title>
        <authorList>
            <person name="Hosoyama A."/>
            <person name="Uohara A."/>
            <person name="Ohji S."/>
            <person name="Ichikawa N."/>
        </authorList>
    </citation>
    <scope>NUCLEOTIDE SEQUENCE [LARGE SCALE GENOMIC DNA]</scope>
    <source>
        <strain evidence="10 12">NBRC 16055</strain>
    </source>
</reference>
<feature type="transmembrane region" description="Helical" evidence="7">
    <location>
        <begin position="139"/>
        <end position="159"/>
    </location>
</feature>
<keyword evidence="4 7" id="KW-0812">Transmembrane</keyword>
<evidence type="ECO:0000256" key="3">
    <source>
        <dbReference type="ARBA" id="ARBA00022475"/>
    </source>
</evidence>
<keyword evidence="5 7" id="KW-1133">Transmembrane helix</keyword>
<comment type="subcellular location">
    <subcellularLocation>
        <location evidence="1 7">Cell membrane</location>
        <topology evidence="1 7">Multi-pass membrane protein</topology>
    </subcellularLocation>
</comment>
<dbReference type="EMBL" id="JACHDN010000001">
    <property type="protein sequence ID" value="MBB5472982.1"/>
    <property type="molecule type" value="Genomic_DNA"/>
</dbReference>
<evidence type="ECO:0000313" key="11">
    <source>
        <dbReference type="EMBL" id="MBB5472982.1"/>
    </source>
</evidence>
<dbReference type="RefSeq" id="WP_146834478.1">
    <property type="nucleotide sequence ID" value="NZ_BJVQ01000008.1"/>
</dbReference>
<dbReference type="CDD" id="cd06261">
    <property type="entry name" value="TM_PBP2"/>
    <property type="match status" value="1"/>
</dbReference>
<organism evidence="10 12">
    <name type="scientific">Cellulomonas hominis</name>
    <dbReference type="NCBI Taxonomy" id="156981"/>
    <lineage>
        <taxon>Bacteria</taxon>
        <taxon>Bacillati</taxon>
        <taxon>Actinomycetota</taxon>
        <taxon>Actinomycetes</taxon>
        <taxon>Micrococcales</taxon>
        <taxon>Cellulomonadaceae</taxon>
        <taxon>Cellulomonas</taxon>
    </lineage>
</organism>
<dbReference type="PANTHER" id="PTHR30193">
    <property type="entry name" value="ABC TRANSPORTER PERMEASE PROTEIN"/>
    <property type="match status" value="1"/>
</dbReference>
<feature type="transmembrane region" description="Helical" evidence="7">
    <location>
        <begin position="189"/>
        <end position="212"/>
    </location>
</feature>
<gene>
    <name evidence="10" type="ORF">CHO01_09970</name>
    <name evidence="11" type="ORF">HNR08_001718</name>
</gene>
<keyword evidence="6 7" id="KW-0472">Membrane</keyword>
<reference evidence="11 13" key="2">
    <citation type="submission" date="2020-08" db="EMBL/GenBank/DDBJ databases">
        <title>Sequencing the genomes of 1000 actinobacteria strains.</title>
        <authorList>
            <person name="Klenk H.-P."/>
        </authorList>
    </citation>
    <scope>NUCLEOTIDE SEQUENCE [LARGE SCALE GENOMIC DNA]</scope>
    <source>
        <strain evidence="11 13">DSM 9581</strain>
    </source>
</reference>
<evidence type="ECO:0000256" key="8">
    <source>
        <dbReference type="SAM" id="MobiDB-lite"/>
    </source>
</evidence>
<keyword evidence="12" id="KW-1185">Reference proteome</keyword>
<dbReference type="Pfam" id="PF00528">
    <property type="entry name" value="BPD_transp_1"/>
    <property type="match status" value="1"/>
</dbReference>
<feature type="domain" description="ABC transmembrane type-1" evidence="9">
    <location>
        <begin position="102"/>
        <end position="316"/>
    </location>
</feature>
<evidence type="ECO:0000256" key="7">
    <source>
        <dbReference type="RuleBase" id="RU363032"/>
    </source>
</evidence>
<evidence type="ECO:0000313" key="13">
    <source>
        <dbReference type="Proteomes" id="UP000564629"/>
    </source>
</evidence>
<evidence type="ECO:0000256" key="4">
    <source>
        <dbReference type="ARBA" id="ARBA00022692"/>
    </source>
</evidence>
<keyword evidence="2 7" id="KW-0813">Transport</keyword>
<dbReference type="EMBL" id="BJVQ01000008">
    <property type="protein sequence ID" value="GEL45881.1"/>
    <property type="molecule type" value="Genomic_DNA"/>
</dbReference>
<evidence type="ECO:0000256" key="1">
    <source>
        <dbReference type="ARBA" id="ARBA00004651"/>
    </source>
</evidence>
<accession>A0A511F9C5</accession>
<dbReference type="AlphaFoldDB" id="A0A511F9C5"/>
<feature type="region of interest" description="Disordered" evidence="8">
    <location>
        <begin position="1"/>
        <end position="34"/>
    </location>
</feature>
<dbReference type="InterPro" id="IPR051393">
    <property type="entry name" value="ABC_transporter_permease"/>
</dbReference>
<sequence length="336" mass="37163">MTDDTLSVRTPGRASTARPGAPAPAAETPRARMSRSPWRKRLEITFFVAPALVLFLTFVIWPMLKAVQMSAYRWKGYGPMVDFVGLKNYVSVLQNDVFTDAFVHNMIIVVGSIAVQLPLGLAIALLLNRKMWGQGLLRTIIFVPYVLAEVIAGVVWFQLLQPQYGVVDTLLEAIGLQGPAQGWLGTPEYALWTVLVVLTWKYLGLAVILFLAGLQGVPEELYEAAQLDGATWWQVQRRITIPLLGPTLRTWAFLSMIGSLQLFDMVWILTGGGPANATTTMATFLINEGTKRQNYGIAGAASVILFAVALIMALAYQHFILRRDTQDDAPRKKANR</sequence>
<feature type="compositionally biased region" description="Low complexity" evidence="8">
    <location>
        <begin position="11"/>
        <end position="28"/>
    </location>
</feature>
<dbReference type="InterPro" id="IPR000515">
    <property type="entry name" value="MetI-like"/>
</dbReference>
<evidence type="ECO:0000256" key="2">
    <source>
        <dbReference type="ARBA" id="ARBA00022448"/>
    </source>
</evidence>
<feature type="transmembrane region" description="Helical" evidence="7">
    <location>
        <begin position="42"/>
        <end position="64"/>
    </location>
</feature>
<dbReference type="PROSITE" id="PS50928">
    <property type="entry name" value="ABC_TM1"/>
    <property type="match status" value="1"/>
</dbReference>
<evidence type="ECO:0000313" key="12">
    <source>
        <dbReference type="Proteomes" id="UP000321723"/>
    </source>
</evidence>
<dbReference type="GO" id="GO:0055085">
    <property type="term" value="P:transmembrane transport"/>
    <property type="evidence" value="ECO:0007669"/>
    <property type="project" value="InterPro"/>
</dbReference>
<comment type="caution">
    <text evidence="10">The sequence shown here is derived from an EMBL/GenBank/DDBJ whole genome shotgun (WGS) entry which is preliminary data.</text>
</comment>